<evidence type="ECO:0000313" key="3">
    <source>
        <dbReference type="EnsemblPlants" id="OB06G12880.1"/>
    </source>
</evidence>
<keyword evidence="1" id="KW-0812">Transmembrane</keyword>
<feature type="transmembrane region" description="Helical" evidence="1">
    <location>
        <begin position="69"/>
        <end position="88"/>
    </location>
</feature>
<dbReference type="EnsemblPlants" id="OB06G12880.1">
    <property type="protein sequence ID" value="OB06G12880.1"/>
    <property type="gene ID" value="OB06G12880"/>
</dbReference>
<reference evidence="3" key="1">
    <citation type="journal article" date="2013" name="Nat. Commun.">
        <title>Whole-genome sequencing of Oryza brachyantha reveals mechanisms underlying Oryza genome evolution.</title>
        <authorList>
            <person name="Chen J."/>
            <person name="Huang Q."/>
            <person name="Gao D."/>
            <person name="Wang J."/>
            <person name="Lang Y."/>
            <person name="Liu T."/>
            <person name="Li B."/>
            <person name="Bai Z."/>
            <person name="Luis Goicoechea J."/>
            <person name="Liang C."/>
            <person name="Chen C."/>
            <person name="Zhang W."/>
            <person name="Sun S."/>
            <person name="Liao Y."/>
            <person name="Zhang X."/>
            <person name="Yang L."/>
            <person name="Song C."/>
            <person name="Wang M."/>
            <person name="Shi J."/>
            <person name="Liu G."/>
            <person name="Liu J."/>
            <person name="Zhou H."/>
            <person name="Zhou W."/>
            <person name="Yu Q."/>
            <person name="An N."/>
            <person name="Chen Y."/>
            <person name="Cai Q."/>
            <person name="Wang B."/>
            <person name="Liu B."/>
            <person name="Min J."/>
            <person name="Huang Y."/>
            <person name="Wu H."/>
            <person name="Li Z."/>
            <person name="Zhang Y."/>
            <person name="Yin Y."/>
            <person name="Song W."/>
            <person name="Jiang J."/>
            <person name="Jackson S.A."/>
            <person name="Wing R.A."/>
            <person name="Wang J."/>
            <person name="Chen M."/>
        </authorList>
    </citation>
    <scope>NUCLEOTIDE SEQUENCE [LARGE SCALE GENOMIC DNA]</scope>
    <source>
        <strain evidence="3">cv. IRGC 101232</strain>
    </source>
</reference>
<proteinExistence type="predicted"/>
<keyword evidence="1" id="KW-1133">Transmembrane helix</keyword>
<dbReference type="PANTHER" id="PTHR46610:SF1">
    <property type="entry name" value="OS06G0147300 PROTEIN"/>
    <property type="match status" value="1"/>
</dbReference>
<evidence type="ECO:0000313" key="4">
    <source>
        <dbReference type="Proteomes" id="UP000006038"/>
    </source>
</evidence>
<dbReference type="PANTHER" id="PTHR46610">
    <property type="entry name" value="OS05G0181300 PROTEIN"/>
    <property type="match status" value="1"/>
</dbReference>
<name>J3MB94_ORYBR</name>
<dbReference type="HOGENOM" id="CLU_120305_2_1_1"/>
<evidence type="ECO:0000256" key="1">
    <source>
        <dbReference type="SAM" id="Phobius"/>
    </source>
</evidence>
<feature type="chain" id="PRO_5003774821" evidence="2">
    <location>
        <begin position="21"/>
        <end position="121"/>
    </location>
</feature>
<reference evidence="3" key="2">
    <citation type="submission" date="2013-04" db="UniProtKB">
        <authorList>
            <consortium name="EnsemblPlants"/>
        </authorList>
    </citation>
    <scope>IDENTIFICATION</scope>
</reference>
<feature type="signal peptide" evidence="2">
    <location>
        <begin position="1"/>
        <end position="20"/>
    </location>
</feature>
<keyword evidence="4" id="KW-1185">Reference proteome</keyword>
<evidence type="ECO:0000256" key="2">
    <source>
        <dbReference type="SAM" id="SignalP"/>
    </source>
</evidence>
<keyword evidence="1" id="KW-0472">Membrane</keyword>
<keyword evidence="2" id="KW-0732">Signal</keyword>
<dbReference type="AlphaFoldDB" id="J3MB94"/>
<feature type="transmembrane region" description="Helical" evidence="1">
    <location>
        <begin position="94"/>
        <end position="114"/>
    </location>
</feature>
<protein>
    <submittedName>
        <fullName evidence="3">Uncharacterized protein</fullName>
    </submittedName>
</protein>
<dbReference type="OMA" id="AINRSHG"/>
<sequence length="121" mass="13272">MASWMTCIGFGFLTLNSVLAIHRSHGDLAGIAFVATTYLSLLLLFWCLQQYQRAAPANSPARTRSKAGVWLSSSLLTTVFSWRVSAIMPWPVAVVVWLMAAATVFGGFFALFVWSGQQPLN</sequence>
<dbReference type="Gramene" id="OB06G12880.1">
    <property type="protein sequence ID" value="OB06G12880.1"/>
    <property type="gene ID" value="OB06G12880"/>
</dbReference>
<accession>J3MB94</accession>
<dbReference type="Pfam" id="PF20100">
    <property type="entry name" value="DUF6490"/>
    <property type="match status" value="1"/>
</dbReference>
<organism evidence="3">
    <name type="scientific">Oryza brachyantha</name>
    <name type="common">malo sina</name>
    <dbReference type="NCBI Taxonomy" id="4533"/>
    <lineage>
        <taxon>Eukaryota</taxon>
        <taxon>Viridiplantae</taxon>
        <taxon>Streptophyta</taxon>
        <taxon>Embryophyta</taxon>
        <taxon>Tracheophyta</taxon>
        <taxon>Spermatophyta</taxon>
        <taxon>Magnoliopsida</taxon>
        <taxon>Liliopsida</taxon>
        <taxon>Poales</taxon>
        <taxon>Poaceae</taxon>
        <taxon>BOP clade</taxon>
        <taxon>Oryzoideae</taxon>
        <taxon>Oryzeae</taxon>
        <taxon>Oryzinae</taxon>
        <taxon>Oryza</taxon>
    </lineage>
</organism>
<dbReference type="Proteomes" id="UP000006038">
    <property type="component" value="Chromosome 6"/>
</dbReference>
<feature type="transmembrane region" description="Helical" evidence="1">
    <location>
        <begin position="30"/>
        <end position="48"/>
    </location>
</feature>
<dbReference type="InterPro" id="IPR045501">
    <property type="entry name" value="DUF6490"/>
</dbReference>